<name>A0A8S5SPC7_9CAUD</name>
<accession>A0A8S5SPC7</accession>
<sequence>MQKVTMCQDNIFVTTENGVQVEAAYVSASICQLGTMMNFSVQIVNKEVFDKHSDEVSVSIKSFLDNVVEESKKYNLDFIRTK</sequence>
<dbReference type="EMBL" id="BK032642">
    <property type="protein sequence ID" value="DAF52784.1"/>
    <property type="molecule type" value="Genomic_DNA"/>
</dbReference>
<reference evidence="1" key="1">
    <citation type="journal article" date="2021" name="Proc. Natl. Acad. Sci. U.S.A.">
        <title>A Catalog of Tens of Thousands of Viruses from Human Metagenomes Reveals Hidden Associations with Chronic Diseases.</title>
        <authorList>
            <person name="Tisza M.J."/>
            <person name="Buck C.B."/>
        </authorList>
    </citation>
    <scope>NUCLEOTIDE SEQUENCE</scope>
    <source>
        <strain evidence="1">CtqSm5</strain>
    </source>
</reference>
<proteinExistence type="predicted"/>
<protein>
    <submittedName>
        <fullName evidence="1">Uncharacterized protein</fullName>
    </submittedName>
</protein>
<organism evidence="1">
    <name type="scientific">Siphoviridae sp. ctqSm5</name>
    <dbReference type="NCBI Taxonomy" id="2827949"/>
    <lineage>
        <taxon>Viruses</taxon>
        <taxon>Duplodnaviria</taxon>
        <taxon>Heunggongvirae</taxon>
        <taxon>Uroviricota</taxon>
        <taxon>Caudoviricetes</taxon>
    </lineage>
</organism>
<evidence type="ECO:0000313" key="1">
    <source>
        <dbReference type="EMBL" id="DAF52784.1"/>
    </source>
</evidence>